<dbReference type="EMBL" id="ML995939">
    <property type="protein sequence ID" value="KAF2764115.1"/>
    <property type="molecule type" value="Genomic_DNA"/>
</dbReference>
<proteinExistence type="predicted"/>
<evidence type="ECO:0000313" key="2">
    <source>
        <dbReference type="Proteomes" id="UP000799436"/>
    </source>
</evidence>
<keyword evidence="2" id="KW-1185">Reference proteome</keyword>
<dbReference type="Proteomes" id="UP000799436">
    <property type="component" value="Unassembled WGS sequence"/>
</dbReference>
<dbReference type="AlphaFoldDB" id="A0A6G1KU24"/>
<organism evidence="1 2">
    <name type="scientific">Teratosphaeria nubilosa</name>
    <dbReference type="NCBI Taxonomy" id="161662"/>
    <lineage>
        <taxon>Eukaryota</taxon>
        <taxon>Fungi</taxon>
        <taxon>Dikarya</taxon>
        <taxon>Ascomycota</taxon>
        <taxon>Pezizomycotina</taxon>
        <taxon>Dothideomycetes</taxon>
        <taxon>Dothideomycetidae</taxon>
        <taxon>Mycosphaerellales</taxon>
        <taxon>Teratosphaeriaceae</taxon>
        <taxon>Teratosphaeria</taxon>
    </lineage>
</organism>
<name>A0A6G1KU24_9PEZI</name>
<reference evidence="1" key="1">
    <citation type="journal article" date="2020" name="Stud. Mycol.">
        <title>101 Dothideomycetes genomes: a test case for predicting lifestyles and emergence of pathogens.</title>
        <authorList>
            <person name="Haridas S."/>
            <person name="Albert R."/>
            <person name="Binder M."/>
            <person name="Bloem J."/>
            <person name="Labutti K."/>
            <person name="Salamov A."/>
            <person name="Andreopoulos B."/>
            <person name="Baker S."/>
            <person name="Barry K."/>
            <person name="Bills G."/>
            <person name="Bluhm B."/>
            <person name="Cannon C."/>
            <person name="Castanera R."/>
            <person name="Culley D."/>
            <person name="Daum C."/>
            <person name="Ezra D."/>
            <person name="Gonzalez J."/>
            <person name="Henrissat B."/>
            <person name="Kuo A."/>
            <person name="Liang C."/>
            <person name="Lipzen A."/>
            <person name="Lutzoni F."/>
            <person name="Magnuson J."/>
            <person name="Mondo S."/>
            <person name="Nolan M."/>
            <person name="Ohm R."/>
            <person name="Pangilinan J."/>
            <person name="Park H.-J."/>
            <person name="Ramirez L."/>
            <person name="Alfaro M."/>
            <person name="Sun H."/>
            <person name="Tritt A."/>
            <person name="Yoshinaga Y."/>
            <person name="Zwiers L.-H."/>
            <person name="Turgeon B."/>
            <person name="Goodwin S."/>
            <person name="Spatafora J."/>
            <person name="Crous P."/>
            <person name="Grigoriev I."/>
        </authorList>
    </citation>
    <scope>NUCLEOTIDE SEQUENCE</scope>
    <source>
        <strain evidence="1">CBS 116005</strain>
    </source>
</reference>
<feature type="non-terminal residue" evidence="1">
    <location>
        <position position="198"/>
    </location>
</feature>
<gene>
    <name evidence="1" type="ORF">EJ03DRAFT_356060</name>
</gene>
<evidence type="ECO:0000313" key="1">
    <source>
        <dbReference type="EMBL" id="KAF2764115.1"/>
    </source>
</evidence>
<protein>
    <submittedName>
        <fullName evidence="1">Uncharacterized protein</fullName>
    </submittedName>
</protein>
<dbReference type="OrthoDB" id="10574646at2759"/>
<accession>A0A6G1KU24</accession>
<sequence>MYEELRKQAWTTIEPGSPLNYKPFNTTQPIPQAVTTPPLNQTITRTPSRLPSPRWLLTLLLLPLLHPILLGHPCNPPLIHHHVSALLPPIQRLETLTFSLTRTAWARGDRGAALCALDEVRCLFAPAQAVGVRRGCPPFDTCETLVLVDPVTAREVLAELDQYERYWGIFWDGVREEERWARAFLGNLSGTQTDVLEA</sequence>